<evidence type="ECO:0000256" key="2">
    <source>
        <dbReference type="ARBA" id="ARBA00022475"/>
    </source>
</evidence>
<comment type="caution">
    <text evidence="10">The sequence shown here is derived from an EMBL/GenBank/DDBJ whole genome shotgun (WGS) entry which is preliminary data.</text>
</comment>
<organism evidence="10 11">
    <name type="scientific">Allokutzneria oryzae</name>
    <dbReference type="NCBI Taxonomy" id="1378989"/>
    <lineage>
        <taxon>Bacteria</taxon>
        <taxon>Bacillati</taxon>
        <taxon>Actinomycetota</taxon>
        <taxon>Actinomycetes</taxon>
        <taxon>Pseudonocardiales</taxon>
        <taxon>Pseudonocardiaceae</taxon>
        <taxon>Allokutzneria</taxon>
    </lineage>
</organism>
<dbReference type="Proteomes" id="UP001589693">
    <property type="component" value="Unassembled WGS sequence"/>
</dbReference>
<evidence type="ECO:0000256" key="3">
    <source>
        <dbReference type="ARBA" id="ARBA00022692"/>
    </source>
</evidence>
<comment type="subcellular location">
    <subcellularLocation>
        <location evidence="1">Cell membrane</location>
        <topology evidence="1">Multi-pass membrane protein</topology>
    </subcellularLocation>
</comment>
<dbReference type="PANTHER" id="PTHR34390:SF2">
    <property type="entry name" value="SUCCINATE TRANSPORTER SUBUNIT YJJP-RELATED"/>
    <property type="match status" value="1"/>
</dbReference>
<dbReference type="Pfam" id="PF12821">
    <property type="entry name" value="ThrE_2"/>
    <property type="match status" value="1"/>
</dbReference>
<feature type="transmembrane region" description="Helical" evidence="7">
    <location>
        <begin position="361"/>
        <end position="379"/>
    </location>
</feature>
<accession>A0ABV5ZSB4</accession>
<feature type="domain" description="Threonine/serine exporter-like N-terminal" evidence="8">
    <location>
        <begin position="47"/>
        <end position="291"/>
    </location>
</feature>
<feature type="domain" description="Threonine/Serine exporter ThrE" evidence="9">
    <location>
        <begin position="322"/>
        <end position="442"/>
    </location>
</feature>
<feature type="transmembrane region" description="Helical" evidence="7">
    <location>
        <begin position="421"/>
        <end position="445"/>
    </location>
</feature>
<evidence type="ECO:0000256" key="4">
    <source>
        <dbReference type="ARBA" id="ARBA00022989"/>
    </source>
</evidence>
<feature type="transmembrane region" description="Helical" evidence="7">
    <location>
        <begin position="232"/>
        <end position="253"/>
    </location>
</feature>
<dbReference type="InterPro" id="IPR050539">
    <property type="entry name" value="ThrE_Dicarb/AminoAcid_Exp"/>
</dbReference>
<evidence type="ECO:0000259" key="9">
    <source>
        <dbReference type="Pfam" id="PF12821"/>
    </source>
</evidence>
<keyword evidence="3 7" id="KW-0812">Transmembrane</keyword>
<proteinExistence type="inferred from homology"/>
<evidence type="ECO:0000256" key="5">
    <source>
        <dbReference type="ARBA" id="ARBA00023136"/>
    </source>
</evidence>
<gene>
    <name evidence="10" type="ORF">ACFFQA_03405</name>
</gene>
<evidence type="ECO:0000313" key="10">
    <source>
        <dbReference type="EMBL" id="MFB9902974.1"/>
    </source>
</evidence>
<name>A0ABV5ZSB4_9PSEU</name>
<keyword evidence="11" id="KW-1185">Reference proteome</keyword>
<feature type="transmembrane region" description="Helical" evidence="7">
    <location>
        <begin position="388"/>
        <end position="409"/>
    </location>
</feature>
<keyword evidence="5 7" id="KW-0472">Membrane</keyword>
<dbReference type="EMBL" id="JBHLZU010000002">
    <property type="protein sequence ID" value="MFB9902974.1"/>
    <property type="molecule type" value="Genomic_DNA"/>
</dbReference>
<sequence length="469" mass="48105">MGLSFRALRVLRGDSADRRELERAAIMPSMLHGPEIPDDASVHQVLDLALRIGELQMASGAGAADVTSTMLAVTGALGMPSCEVDVIFTSITICCHRGYTAAPVTATRVVRSRSMDYTRLAGVERLVRRITRGELTTEQARVVLDELSSAPHPYPRWAATLAWSGMAAAVAVLLGGGLLLTAIAALTTAVIDRIGRLVNRIALPFFFQQVIGGALATGIALGVNALQDSLGAVRPSLVIAAGIVVLLSGLSLVGAVQDAITGYNVTAAGRAMEITLMTVGLIIGVVLVLKLGVAIGSPLTVGEPIPPVLAHLPAMIAAGAATSFCFALASYATLRTLFLAGLAGAAGMASYGALVLLGVDVIIASAGAAALVGFTGGVVSRRLKVTPLAIAVSGITPLLPGLTTYQALFKLTVEQDVPGGMQALFLALGIGLALAAGVVLGEYLAQPVRTGLSRLERKLAGPRFSGPLR</sequence>
<dbReference type="PANTHER" id="PTHR34390">
    <property type="entry name" value="UPF0442 PROTEIN YJJB-RELATED"/>
    <property type="match status" value="1"/>
</dbReference>
<keyword evidence="2" id="KW-1003">Cell membrane</keyword>
<feature type="transmembrane region" description="Helical" evidence="7">
    <location>
        <begin position="203"/>
        <end position="226"/>
    </location>
</feature>
<reference evidence="10 11" key="1">
    <citation type="submission" date="2024-09" db="EMBL/GenBank/DDBJ databases">
        <authorList>
            <person name="Sun Q."/>
            <person name="Mori K."/>
        </authorList>
    </citation>
    <scope>NUCLEOTIDE SEQUENCE [LARGE SCALE GENOMIC DNA]</scope>
    <source>
        <strain evidence="10 11">TBRC 7907</strain>
    </source>
</reference>
<dbReference type="Pfam" id="PF06738">
    <property type="entry name" value="ThrE"/>
    <property type="match status" value="1"/>
</dbReference>
<feature type="transmembrane region" description="Helical" evidence="7">
    <location>
        <begin position="336"/>
        <end position="355"/>
    </location>
</feature>
<feature type="transmembrane region" description="Helical" evidence="7">
    <location>
        <begin position="308"/>
        <end position="329"/>
    </location>
</feature>
<evidence type="ECO:0000259" key="8">
    <source>
        <dbReference type="Pfam" id="PF06738"/>
    </source>
</evidence>
<feature type="transmembrane region" description="Helical" evidence="7">
    <location>
        <begin position="274"/>
        <end position="296"/>
    </location>
</feature>
<evidence type="ECO:0000256" key="7">
    <source>
        <dbReference type="SAM" id="Phobius"/>
    </source>
</evidence>
<feature type="transmembrane region" description="Helical" evidence="7">
    <location>
        <begin position="161"/>
        <end position="191"/>
    </location>
</feature>
<dbReference type="RefSeq" id="WP_377850073.1">
    <property type="nucleotide sequence ID" value="NZ_JBHLZU010000002.1"/>
</dbReference>
<dbReference type="InterPro" id="IPR024528">
    <property type="entry name" value="ThrE_2"/>
</dbReference>
<protein>
    <submittedName>
        <fullName evidence="10">Threonine/serine exporter ThrE family protein</fullName>
    </submittedName>
</protein>
<dbReference type="InterPro" id="IPR010619">
    <property type="entry name" value="ThrE-like_N"/>
</dbReference>
<keyword evidence="4 7" id="KW-1133">Transmembrane helix</keyword>
<evidence type="ECO:0000256" key="1">
    <source>
        <dbReference type="ARBA" id="ARBA00004651"/>
    </source>
</evidence>
<evidence type="ECO:0000256" key="6">
    <source>
        <dbReference type="ARBA" id="ARBA00034125"/>
    </source>
</evidence>
<comment type="similarity">
    <text evidence="6">Belongs to the ThrE exporter (TC 2.A.79) family.</text>
</comment>
<evidence type="ECO:0000313" key="11">
    <source>
        <dbReference type="Proteomes" id="UP001589693"/>
    </source>
</evidence>